<dbReference type="HOGENOM" id="CLU_2292716_0_0_1"/>
<proteinExistence type="predicted"/>
<evidence type="ECO:0000313" key="2">
    <source>
        <dbReference type="Proteomes" id="UP000054166"/>
    </source>
</evidence>
<dbReference type="EMBL" id="KN832988">
    <property type="protein sequence ID" value="KIM84267.1"/>
    <property type="molecule type" value="Genomic_DNA"/>
</dbReference>
<protein>
    <submittedName>
        <fullName evidence="1">Uncharacterized protein</fullName>
    </submittedName>
</protein>
<evidence type="ECO:0000313" key="1">
    <source>
        <dbReference type="EMBL" id="KIM84267.1"/>
    </source>
</evidence>
<dbReference type="AlphaFoldDB" id="A0A0C3C3S6"/>
<sequence>MFVIALVDMFRAFTYYVMANKSEIGLLALPLLLGLYVSLPLSTFSDYLILSIASIFTDVRFNGESLCDEYLIFSHCGASQRIQAKYISSEQAEETSDPRVL</sequence>
<reference evidence="2" key="2">
    <citation type="submission" date="2015-01" db="EMBL/GenBank/DDBJ databases">
        <title>Evolutionary Origins and Diversification of the Mycorrhizal Mutualists.</title>
        <authorList>
            <consortium name="DOE Joint Genome Institute"/>
            <consortium name="Mycorrhizal Genomics Consortium"/>
            <person name="Kohler A."/>
            <person name="Kuo A."/>
            <person name="Nagy L.G."/>
            <person name="Floudas D."/>
            <person name="Copeland A."/>
            <person name="Barry K.W."/>
            <person name="Cichocki N."/>
            <person name="Veneault-Fourrey C."/>
            <person name="LaButti K."/>
            <person name="Lindquist E.A."/>
            <person name="Lipzen A."/>
            <person name="Lundell T."/>
            <person name="Morin E."/>
            <person name="Murat C."/>
            <person name="Riley R."/>
            <person name="Ohm R."/>
            <person name="Sun H."/>
            <person name="Tunlid A."/>
            <person name="Henrissat B."/>
            <person name="Grigoriev I.V."/>
            <person name="Hibbett D.S."/>
            <person name="Martin F."/>
        </authorList>
    </citation>
    <scope>NUCLEOTIDE SEQUENCE [LARGE SCALE GENOMIC DNA]</scope>
    <source>
        <strain evidence="2">F 1598</strain>
    </source>
</reference>
<organism evidence="1 2">
    <name type="scientific">Piloderma croceum (strain F 1598)</name>
    <dbReference type="NCBI Taxonomy" id="765440"/>
    <lineage>
        <taxon>Eukaryota</taxon>
        <taxon>Fungi</taxon>
        <taxon>Dikarya</taxon>
        <taxon>Basidiomycota</taxon>
        <taxon>Agaricomycotina</taxon>
        <taxon>Agaricomycetes</taxon>
        <taxon>Agaricomycetidae</taxon>
        <taxon>Atheliales</taxon>
        <taxon>Atheliaceae</taxon>
        <taxon>Piloderma</taxon>
    </lineage>
</organism>
<name>A0A0C3C3S6_PILCF</name>
<gene>
    <name evidence="1" type="ORF">PILCRDRAFT_405353</name>
</gene>
<keyword evidence="2" id="KW-1185">Reference proteome</keyword>
<accession>A0A0C3C3S6</accession>
<dbReference type="InParanoid" id="A0A0C3C3S6"/>
<dbReference type="Proteomes" id="UP000054166">
    <property type="component" value="Unassembled WGS sequence"/>
</dbReference>
<reference evidence="1 2" key="1">
    <citation type="submission" date="2014-04" db="EMBL/GenBank/DDBJ databases">
        <authorList>
            <consortium name="DOE Joint Genome Institute"/>
            <person name="Kuo A."/>
            <person name="Tarkka M."/>
            <person name="Buscot F."/>
            <person name="Kohler A."/>
            <person name="Nagy L.G."/>
            <person name="Floudas D."/>
            <person name="Copeland A."/>
            <person name="Barry K.W."/>
            <person name="Cichocki N."/>
            <person name="Veneault-Fourrey C."/>
            <person name="LaButti K."/>
            <person name="Lindquist E.A."/>
            <person name="Lipzen A."/>
            <person name="Lundell T."/>
            <person name="Morin E."/>
            <person name="Murat C."/>
            <person name="Sun H."/>
            <person name="Tunlid A."/>
            <person name="Henrissat B."/>
            <person name="Grigoriev I.V."/>
            <person name="Hibbett D.S."/>
            <person name="Martin F."/>
            <person name="Nordberg H.P."/>
            <person name="Cantor M.N."/>
            <person name="Hua S.X."/>
        </authorList>
    </citation>
    <scope>NUCLEOTIDE SEQUENCE [LARGE SCALE GENOMIC DNA]</scope>
    <source>
        <strain evidence="1 2">F 1598</strain>
    </source>
</reference>